<evidence type="ECO:0000256" key="1">
    <source>
        <dbReference type="ARBA" id="ARBA00007435"/>
    </source>
</evidence>
<comment type="similarity">
    <text evidence="1">Belongs to the UPF0213 family.</text>
</comment>
<dbReference type="EMBL" id="QAXS01000035">
    <property type="protein sequence ID" value="PTV93912.1"/>
    <property type="molecule type" value="Genomic_DNA"/>
</dbReference>
<gene>
    <name evidence="3" type="ORF">C8C76_1352</name>
</gene>
<dbReference type="GO" id="GO:0004519">
    <property type="term" value="F:endonuclease activity"/>
    <property type="evidence" value="ECO:0007669"/>
    <property type="project" value="UniProtKB-KW"/>
</dbReference>
<evidence type="ECO:0000259" key="2">
    <source>
        <dbReference type="PROSITE" id="PS50164"/>
    </source>
</evidence>
<keyword evidence="3" id="KW-0378">Hydrolase</keyword>
<accession>A0A2T5RGK3</accession>
<comment type="caution">
    <text evidence="3">The sequence shown here is derived from an EMBL/GenBank/DDBJ whole genome shotgun (WGS) entry which is preliminary data.</text>
</comment>
<reference evidence="3 4" key="1">
    <citation type="submission" date="2018-04" db="EMBL/GenBank/DDBJ databases">
        <title>Subsurface microbial communities from deep shales in Ohio and West Virginia, USA.</title>
        <authorList>
            <person name="Wrighton K."/>
        </authorList>
    </citation>
    <scope>NUCLEOTIDE SEQUENCE [LARGE SCALE GENOMIC DNA]</scope>
    <source>
        <strain evidence="3 4">WC1</strain>
    </source>
</reference>
<dbReference type="SUPFAM" id="SSF82771">
    <property type="entry name" value="GIY-YIG endonuclease"/>
    <property type="match status" value="1"/>
</dbReference>
<feature type="domain" description="GIY-YIG" evidence="2">
    <location>
        <begin position="20"/>
        <end position="95"/>
    </location>
</feature>
<proteinExistence type="inferred from homology"/>
<keyword evidence="3" id="KW-0255">Endonuclease</keyword>
<dbReference type="PROSITE" id="PS50164">
    <property type="entry name" value="GIY_YIG"/>
    <property type="match status" value="1"/>
</dbReference>
<protein>
    <submittedName>
        <fullName evidence="3">Putative endonuclease</fullName>
    </submittedName>
</protein>
<dbReference type="PANTHER" id="PTHR34477">
    <property type="entry name" value="UPF0213 PROTEIN YHBQ"/>
    <property type="match status" value="1"/>
</dbReference>
<dbReference type="Proteomes" id="UP000244089">
    <property type="component" value="Unassembled WGS sequence"/>
</dbReference>
<evidence type="ECO:0000313" key="4">
    <source>
        <dbReference type="Proteomes" id="UP000244089"/>
    </source>
</evidence>
<keyword evidence="3" id="KW-0540">Nuclease</keyword>
<organism evidence="3 4">
    <name type="scientific">Halanaerobium saccharolyticum</name>
    <dbReference type="NCBI Taxonomy" id="43595"/>
    <lineage>
        <taxon>Bacteria</taxon>
        <taxon>Bacillati</taxon>
        <taxon>Bacillota</taxon>
        <taxon>Clostridia</taxon>
        <taxon>Halanaerobiales</taxon>
        <taxon>Halanaerobiaceae</taxon>
        <taxon>Halanaerobium</taxon>
    </lineage>
</organism>
<dbReference type="OrthoDB" id="9807770at2"/>
<dbReference type="PANTHER" id="PTHR34477:SF1">
    <property type="entry name" value="UPF0213 PROTEIN YHBQ"/>
    <property type="match status" value="1"/>
</dbReference>
<dbReference type="InterPro" id="IPR050190">
    <property type="entry name" value="UPF0213_domain"/>
</dbReference>
<dbReference type="Pfam" id="PF01541">
    <property type="entry name" value="GIY-YIG"/>
    <property type="match status" value="1"/>
</dbReference>
<dbReference type="InterPro" id="IPR000305">
    <property type="entry name" value="GIY-YIG_endonuc"/>
</dbReference>
<dbReference type="AlphaFoldDB" id="A0A2T5RGK3"/>
<sequence>MAKNKSKEDLKKDQAEKKENNHYIYIIECSDGSLYTGYTTDVERRVEEHNSGEGAKYTRGRGPVKLRHQEAFASRSLAQKREYQIKQLPRSQKEELLD</sequence>
<dbReference type="Gene3D" id="3.40.1440.10">
    <property type="entry name" value="GIY-YIG endonuclease"/>
    <property type="match status" value="1"/>
</dbReference>
<dbReference type="CDD" id="cd10456">
    <property type="entry name" value="GIY-YIG_UPF0213"/>
    <property type="match status" value="1"/>
</dbReference>
<name>A0A2T5RGK3_9FIRM</name>
<dbReference type="RefSeq" id="WP_108141938.1">
    <property type="nucleotide sequence ID" value="NZ_JBQPXQ010000005.1"/>
</dbReference>
<dbReference type="InterPro" id="IPR035901">
    <property type="entry name" value="GIY-YIG_endonuc_sf"/>
</dbReference>
<evidence type="ECO:0000313" key="3">
    <source>
        <dbReference type="EMBL" id="PTV93912.1"/>
    </source>
</evidence>